<sequence length="308" mass="34440">MEQGLLSPRGKRGWRGVKEKQSATTDDSVKGNVNDDFGKNISRSSDGVTSSLNANQNLEPEDRTNRFVVDPPLEAMNGKHNDDRTDLDKFSSLDSATTGNASFGPNTRLVLYAKFFKGEPSRKNVNFHSLVAPTGNAGDVDLSLESVGLVSEHFQNSVYRFFLGKRVVYLVVENYVKNTWSKHGLVRRAMIELRADVELKDTIVVVVPKLVGKRFSMCTIRVEYEWNLSGVQVASWSKVGFKPTKQVYQLVSKKNGASACGKKQQAGLTRQEVSNLNPFDALNTVETMMFWQSRPWLWAVWAKAQGIK</sequence>
<protein>
    <recommendedName>
        <fullName evidence="4">DUF4283 domain-containing protein</fullName>
    </recommendedName>
</protein>
<dbReference type="Proteomes" id="UP001151760">
    <property type="component" value="Unassembled WGS sequence"/>
</dbReference>
<proteinExistence type="predicted"/>
<accession>A0ABQ5A5B9</accession>
<dbReference type="EMBL" id="BQNB010011914">
    <property type="protein sequence ID" value="GJS96811.1"/>
    <property type="molecule type" value="Genomic_DNA"/>
</dbReference>
<evidence type="ECO:0000313" key="3">
    <source>
        <dbReference type="Proteomes" id="UP001151760"/>
    </source>
</evidence>
<reference evidence="2" key="2">
    <citation type="submission" date="2022-01" db="EMBL/GenBank/DDBJ databases">
        <authorList>
            <person name="Yamashiro T."/>
            <person name="Shiraishi A."/>
            <person name="Satake H."/>
            <person name="Nakayama K."/>
        </authorList>
    </citation>
    <scope>NUCLEOTIDE SEQUENCE</scope>
</reference>
<reference evidence="2" key="1">
    <citation type="journal article" date="2022" name="Int. J. Mol. Sci.">
        <title>Draft Genome of Tanacetum Coccineum: Genomic Comparison of Closely Related Tanacetum-Family Plants.</title>
        <authorList>
            <person name="Yamashiro T."/>
            <person name="Shiraishi A."/>
            <person name="Nakayama K."/>
            <person name="Satake H."/>
        </authorList>
    </citation>
    <scope>NUCLEOTIDE SEQUENCE</scope>
</reference>
<comment type="caution">
    <text evidence="2">The sequence shown here is derived from an EMBL/GenBank/DDBJ whole genome shotgun (WGS) entry which is preliminary data.</text>
</comment>
<name>A0ABQ5A5B9_9ASTR</name>
<keyword evidence="3" id="KW-1185">Reference proteome</keyword>
<evidence type="ECO:0008006" key="4">
    <source>
        <dbReference type="Google" id="ProtNLM"/>
    </source>
</evidence>
<evidence type="ECO:0000256" key="1">
    <source>
        <dbReference type="SAM" id="MobiDB-lite"/>
    </source>
</evidence>
<gene>
    <name evidence="2" type="ORF">Tco_0803779</name>
</gene>
<feature type="region of interest" description="Disordered" evidence="1">
    <location>
        <begin position="1"/>
        <end position="63"/>
    </location>
</feature>
<feature type="compositionally biased region" description="Polar residues" evidence="1">
    <location>
        <begin position="41"/>
        <end position="58"/>
    </location>
</feature>
<evidence type="ECO:0000313" key="2">
    <source>
        <dbReference type="EMBL" id="GJS96811.1"/>
    </source>
</evidence>
<organism evidence="2 3">
    <name type="scientific">Tanacetum coccineum</name>
    <dbReference type="NCBI Taxonomy" id="301880"/>
    <lineage>
        <taxon>Eukaryota</taxon>
        <taxon>Viridiplantae</taxon>
        <taxon>Streptophyta</taxon>
        <taxon>Embryophyta</taxon>
        <taxon>Tracheophyta</taxon>
        <taxon>Spermatophyta</taxon>
        <taxon>Magnoliopsida</taxon>
        <taxon>eudicotyledons</taxon>
        <taxon>Gunneridae</taxon>
        <taxon>Pentapetalae</taxon>
        <taxon>asterids</taxon>
        <taxon>campanulids</taxon>
        <taxon>Asterales</taxon>
        <taxon>Asteraceae</taxon>
        <taxon>Asteroideae</taxon>
        <taxon>Anthemideae</taxon>
        <taxon>Anthemidinae</taxon>
        <taxon>Tanacetum</taxon>
    </lineage>
</organism>